<comment type="caution">
    <text evidence="1">The sequence shown here is derived from an EMBL/GenBank/DDBJ whole genome shotgun (WGS) entry which is preliminary data.</text>
</comment>
<protein>
    <submittedName>
        <fullName evidence="1">Uncharacterized protein</fullName>
    </submittedName>
</protein>
<accession>F0FD70</accession>
<reference evidence="1 2" key="1">
    <citation type="submission" date="2011-01" db="EMBL/GenBank/DDBJ databases">
        <authorList>
            <person name="Muzny D."/>
            <person name="Qin X."/>
            <person name="Deng J."/>
            <person name="Jiang H."/>
            <person name="Liu Y."/>
            <person name="Qu J."/>
            <person name="Song X.-Z."/>
            <person name="Zhang L."/>
            <person name="Thornton R."/>
            <person name="Coyle M."/>
            <person name="Francisco L."/>
            <person name="Jackson L."/>
            <person name="Javaid M."/>
            <person name="Korchina V."/>
            <person name="Kovar C."/>
            <person name="Mata R."/>
            <person name="Mathew T."/>
            <person name="Ngo R."/>
            <person name="Nguyen L."/>
            <person name="Nguyen N."/>
            <person name="Okwuonu G."/>
            <person name="Ongeri F."/>
            <person name="Pham C."/>
            <person name="Simmons D."/>
            <person name="Wilczek-Boney K."/>
            <person name="Hale W."/>
            <person name="Jakkamsetti A."/>
            <person name="Pham P."/>
            <person name="Ruth R."/>
            <person name="San Lucas F."/>
            <person name="Warren J."/>
            <person name="Zhang J."/>
            <person name="Zhao Z."/>
            <person name="Zhou C."/>
            <person name="Zhu D."/>
            <person name="Lee S."/>
            <person name="Bess C."/>
            <person name="Blankenburg K."/>
            <person name="Forbes L."/>
            <person name="Fu Q."/>
            <person name="Gubbala S."/>
            <person name="Hirani K."/>
            <person name="Jayaseelan J.C."/>
            <person name="Lara F."/>
            <person name="Munidasa M."/>
            <person name="Palculict T."/>
            <person name="Patil S."/>
            <person name="Pu L.-L."/>
            <person name="Saada N."/>
            <person name="Tang L."/>
            <person name="Weissenberger G."/>
            <person name="Zhu Y."/>
            <person name="Hemphill L."/>
            <person name="Shang Y."/>
            <person name="Youmans B."/>
            <person name="Ayvaz T."/>
            <person name="Ross M."/>
            <person name="Santibanez J."/>
            <person name="Aqrawi P."/>
            <person name="Gross S."/>
            <person name="Joshi V."/>
            <person name="Fowler G."/>
            <person name="Nazareth L."/>
            <person name="Reid J."/>
            <person name="Worley K."/>
            <person name="Petrosino J."/>
            <person name="Highlander S."/>
            <person name="Gibbs R."/>
        </authorList>
    </citation>
    <scope>NUCLEOTIDE SEQUENCE [LARGE SCALE GENOMIC DNA]</scope>
    <source>
        <strain evidence="1 2">SK353</strain>
    </source>
</reference>
<dbReference type="HOGENOM" id="CLU_3277537_0_0_9"/>
<proteinExistence type="predicted"/>
<dbReference type="AlphaFoldDB" id="F0FD70"/>
<sequence>MRYFQVLFSIFRKFCYAIFCATIKLLEIEKNQLLRTGLMII</sequence>
<organism evidence="1 2">
    <name type="scientific">Streptococcus sanguinis SK353</name>
    <dbReference type="NCBI Taxonomy" id="888815"/>
    <lineage>
        <taxon>Bacteria</taxon>
        <taxon>Bacillati</taxon>
        <taxon>Bacillota</taxon>
        <taxon>Bacilli</taxon>
        <taxon>Lactobacillales</taxon>
        <taxon>Streptococcaceae</taxon>
        <taxon>Streptococcus</taxon>
    </lineage>
</organism>
<evidence type="ECO:0000313" key="2">
    <source>
        <dbReference type="Proteomes" id="UP000004185"/>
    </source>
</evidence>
<evidence type="ECO:0000313" key="1">
    <source>
        <dbReference type="EMBL" id="EGC23040.1"/>
    </source>
</evidence>
<name>F0FD70_STRSA</name>
<dbReference type="Proteomes" id="UP000004185">
    <property type="component" value="Unassembled WGS sequence"/>
</dbReference>
<gene>
    <name evidence="1" type="ORF">HMPREF9388_0652</name>
</gene>
<dbReference type="EMBL" id="AEWY01000003">
    <property type="protein sequence ID" value="EGC23040.1"/>
    <property type="molecule type" value="Genomic_DNA"/>
</dbReference>